<dbReference type="CDD" id="cd01948">
    <property type="entry name" value="EAL"/>
    <property type="match status" value="1"/>
</dbReference>
<proteinExistence type="predicted"/>
<dbReference type="InterPro" id="IPR035919">
    <property type="entry name" value="EAL_sf"/>
</dbReference>
<gene>
    <name evidence="5" type="ORF">A7A08_02610</name>
</gene>
<dbReference type="InterPro" id="IPR000700">
    <property type="entry name" value="PAS-assoc_C"/>
</dbReference>
<dbReference type="Proteomes" id="UP000095087">
    <property type="component" value="Unassembled WGS sequence"/>
</dbReference>
<dbReference type="SUPFAM" id="SSF55785">
    <property type="entry name" value="PYP-like sensor domain (PAS domain)"/>
    <property type="match status" value="1"/>
</dbReference>
<evidence type="ECO:0000259" key="2">
    <source>
        <dbReference type="PROSITE" id="PS50113"/>
    </source>
</evidence>
<evidence type="ECO:0000259" key="4">
    <source>
        <dbReference type="PROSITE" id="PS50887"/>
    </source>
</evidence>
<dbReference type="SMART" id="SM00086">
    <property type="entry name" value="PAC"/>
    <property type="match status" value="1"/>
</dbReference>
<dbReference type="Gene3D" id="3.30.70.270">
    <property type="match status" value="1"/>
</dbReference>
<dbReference type="STRING" id="1177755.A7A08_02610"/>
<dbReference type="Pfam" id="PF01590">
    <property type="entry name" value="GAF"/>
    <property type="match status" value="1"/>
</dbReference>
<dbReference type="AlphaFoldDB" id="A0A1E2RW82"/>
<dbReference type="NCBIfam" id="TIGR00229">
    <property type="entry name" value="sensory_box"/>
    <property type="match status" value="1"/>
</dbReference>
<dbReference type="InterPro" id="IPR000160">
    <property type="entry name" value="GGDEF_dom"/>
</dbReference>
<dbReference type="InterPro" id="IPR052155">
    <property type="entry name" value="Biofilm_reg_signaling"/>
</dbReference>
<dbReference type="SMART" id="SM00267">
    <property type="entry name" value="GGDEF"/>
    <property type="match status" value="1"/>
</dbReference>
<dbReference type="Gene3D" id="3.20.20.450">
    <property type="entry name" value="EAL domain"/>
    <property type="match status" value="1"/>
</dbReference>
<dbReference type="PROSITE" id="PS50883">
    <property type="entry name" value="EAL"/>
    <property type="match status" value="1"/>
</dbReference>
<dbReference type="InterPro" id="IPR035965">
    <property type="entry name" value="PAS-like_dom_sf"/>
</dbReference>
<dbReference type="CDD" id="cd01949">
    <property type="entry name" value="GGDEF"/>
    <property type="match status" value="1"/>
</dbReference>
<accession>A0A1E2RW82</accession>
<dbReference type="InterPro" id="IPR029787">
    <property type="entry name" value="Nucleotide_cyclase"/>
</dbReference>
<dbReference type="PROSITE" id="PS50887">
    <property type="entry name" value="GGDEF"/>
    <property type="match status" value="1"/>
</dbReference>
<dbReference type="PANTHER" id="PTHR44757:SF2">
    <property type="entry name" value="BIOFILM ARCHITECTURE MAINTENANCE PROTEIN MBAA"/>
    <property type="match status" value="1"/>
</dbReference>
<evidence type="ECO:0000313" key="6">
    <source>
        <dbReference type="Proteomes" id="UP000095087"/>
    </source>
</evidence>
<dbReference type="Gene3D" id="3.30.450.40">
    <property type="match status" value="1"/>
</dbReference>
<dbReference type="InterPro" id="IPR000014">
    <property type="entry name" value="PAS"/>
</dbReference>
<evidence type="ECO:0000259" key="1">
    <source>
        <dbReference type="PROSITE" id="PS50112"/>
    </source>
</evidence>
<dbReference type="EMBL" id="MASI01000007">
    <property type="protein sequence ID" value="ODA66487.1"/>
    <property type="molecule type" value="Genomic_DNA"/>
</dbReference>
<dbReference type="InterPro" id="IPR001633">
    <property type="entry name" value="EAL_dom"/>
</dbReference>
<comment type="caution">
    <text evidence="5">The sequence shown here is derived from an EMBL/GenBank/DDBJ whole genome shotgun (WGS) entry which is preliminary data.</text>
</comment>
<dbReference type="InterPro" id="IPR029016">
    <property type="entry name" value="GAF-like_dom_sf"/>
</dbReference>
<dbReference type="EC" id="3.1.4.52" evidence="5"/>
<dbReference type="Gene3D" id="3.30.450.20">
    <property type="entry name" value="PAS domain"/>
    <property type="match status" value="1"/>
</dbReference>
<dbReference type="Pfam" id="PF13426">
    <property type="entry name" value="PAS_9"/>
    <property type="match status" value="1"/>
</dbReference>
<dbReference type="PATRIC" id="fig|1177755.3.peg.2632"/>
<reference evidence="5 6" key="1">
    <citation type="submission" date="2016-07" db="EMBL/GenBank/DDBJ databases">
        <title>Draft genome sequence of Methyloligella halotolerans C2T (VKM B-2706T=CCUG 61687T=DSM 25045T), a halotolerant polyhydroxybutyrate accumulating methylotroph.</title>
        <authorList>
            <person name="Vasilenko O.V."/>
            <person name="Doronina N.V."/>
            <person name="Poroshina M.N."/>
            <person name="Tarlachkov S.V."/>
            <person name="Trotsenko Y.A."/>
        </authorList>
    </citation>
    <scope>NUCLEOTIDE SEQUENCE [LARGE SCALE GENOMIC DNA]</scope>
    <source>
        <strain evidence="5 6">VKM B-2706</strain>
    </source>
</reference>
<feature type="domain" description="GGDEF" evidence="4">
    <location>
        <begin position="321"/>
        <end position="453"/>
    </location>
</feature>
<feature type="domain" description="PAS" evidence="1">
    <location>
        <begin position="166"/>
        <end position="235"/>
    </location>
</feature>
<dbReference type="SMART" id="SM00065">
    <property type="entry name" value="GAF"/>
    <property type="match status" value="1"/>
</dbReference>
<dbReference type="Pfam" id="PF00563">
    <property type="entry name" value="EAL"/>
    <property type="match status" value="1"/>
</dbReference>
<organism evidence="5 6">
    <name type="scientific">Methyloligella halotolerans</name>
    <dbReference type="NCBI Taxonomy" id="1177755"/>
    <lineage>
        <taxon>Bacteria</taxon>
        <taxon>Pseudomonadati</taxon>
        <taxon>Pseudomonadota</taxon>
        <taxon>Alphaproteobacteria</taxon>
        <taxon>Hyphomicrobiales</taxon>
        <taxon>Hyphomicrobiaceae</taxon>
        <taxon>Methyloligella</taxon>
    </lineage>
</organism>
<dbReference type="GO" id="GO:0071111">
    <property type="term" value="F:cyclic-guanylate-specific phosphodiesterase activity"/>
    <property type="evidence" value="ECO:0007669"/>
    <property type="project" value="UniProtKB-EC"/>
</dbReference>
<keyword evidence="5" id="KW-0378">Hydrolase</keyword>
<dbReference type="SMART" id="SM00052">
    <property type="entry name" value="EAL"/>
    <property type="match status" value="1"/>
</dbReference>
<dbReference type="SUPFAM" id="SSF55781">
    <property type="entry name" value="GAF domain-like"/>
    <property type="match status" value="1"/>
</dbReference>
<keyword evidence="6" id="KW-1185">Reference proteome</keyword>
<evidence type="ECO:0000313" key="5">
    <source>
        <dbReference type="EMBL" id="ODA66487.1"/>
    </source>
</evidence>
<dbReference type="Pfam" id="PF00990">
    <property type="entry name" value="GGDEF"/>
    <property type="match status" value="1"/>
</dbReference>
<feature type="domain" description="PAC" evidence="2">
    <location>
        <begin position="243"/>
        <end position="293"/>
    </location>
</feature>
<dbReference type="SUPFAM" id="SSF55073">
    <property type="entry name" value="Nucleotide cyclase"/>
    <property type="match status" value="1"/>
</dbReference>
<dbReference type="SMART" id="SM00091">
    <property type="entry name" value="PAS"/>
    <property type="match status" value="1"/>
</dbReference>
<dbReference type="CDD" id="cd00130">
    <property type="entry name" value="PAS"/>
    <property type="match status" value="1"/>
</dbReference>
<dbReference type="NCBIfam" id="TIGR00254">
    <property type="entry name" value="GGDEF"/>
    <property type="match status" value="1"/>
</dbReference>
<dbReference type="InterPro" id="IPR043128">
    <property type="entry name" value="Rev_trsase/Diguanyl_cyclase"/>
</dbReference>
<dbReference type="InterPro" id="IPR003018">
    <property type="entry name" value="GAF"/>
</dbReference>
<dbReference type="PROSITE" id="PS50113">
    <property type="entry name" value="PAC"/>
    <property type="match status" value="1"/>
</dbReference>
<feature type="domain" description="EAL" evidence="3">
    <location>
        <begin position="462"/>
        <end position="715"/>
    </location>
</feature>
<dbReference type="PANTHER" id="PTHR44757">
    <property type="entry name" value="DIGUANYLATE CYCLASE DGCP"/>
    <property type="match status" value="1"/>
</dbReference>
<name>A0A1E2RW82_9HYPH</name>
<sequence>MPESEENRLEALAEYHQIDTPPEEEFDRLVSLAARIFRVPIALISLLERDRQFFKARLGLDVCETDRTVSFCAHAIMGDEILFVPDATKDERFAANPLVTGPPYIRFYAGKPLRAPNGENIGTFCIIDTAPREHFTNEDRKNLTALANLAMDGMEMRRLEAAEVVNATRFANIAATSPDAIICNDEAGRVTFWNDSAERLFGYTANEMLGKTVEALVPDSWRELYEDEVRRLRTGVPMTLADRTIELSVLRKDGTEFPAEVSLSTWQESGRTSVGAIVRDITERRTHEQKMFELAMMDQLTEVPNRSAFMDVLSEVLKAGELATLLMIDLDGFKETNDSLGHSGGDLVLRQVAARVKAVAKGAKVVARLGGDEFVVLMSGNCIGEIRALADEMLQALCDPYVIARKEVELGASIGIALAPRHGEEAEELMSAADLALYRAKSAGRRRYEFFQPTFRVAAVARRIFSRELRRAFQRNEFELYYQPQVATRTKQLTGAEALLRWNHPERGLLPPGAFLEVLSGKPTAADVGEWILRQACLQAVEWRRRSPGFRIGVNLFAAQFRSGRLLTSVQNALAESGLPPEALELELVETVLLLNDDRTLTLLRELRRLGVGLAFDDYGTGYASLSLLKRYPVTRLKIDQSFVHDLTVDEEDAAVVKAVIYLGKSFGLDVIAEGVETEAQRLTLDAAGCQEAQGFLFGRPMPAAEFTAQFLAARAA</sequence>
<protein>
    <submittedName>
        <fullName evidence="5">Cyclic di-GMP phosphodiesterase Gmr</fullName>
        <ecNumber evidence="5">3.1.4.52</ecNumber>
    </submittedName>
</protein>
<evidence type="ECO:0000259" key="3">
    <source>
        <dbReference type="PROSITE" id="PS50883"/>
    </source>
</evidence>
<dbReference type="InterPro" id="IPR001610">
    <property type="entry name" value="PAC"/>
</dbReference>
<dbReference type="PROSITE" id="PS50112">
    <property type="entry name" value="PAS"/>
    <property type="match status" value="1"/>
</dbReference>
<dbReference type="SUPFAM" id="SSF141868">
    <property type="entry name" value="EAL domain-like"/>
    <property type="match status" value="1"/>
</dbReference>